<comment type="similarity">
    <text evidence="2">In the C-terminal section; belongs to the Mrp/NBP35 ATP-binding proteins family.</text>
</comment>
<dbReference type="PANTHER" id="PTHR42961:SF2">
    <property type="entry name" value="IRON-SULFUR PROTEIN NUBPL"/>
    <property type="match status" value="1"/>
</dbReference>
<dbReference type="GO" id="GO:0016226">
    <property type="term" value="P:iron-sulfur cluster assembly"/>
    <property type="evidence" value="ECO:0007669"/>
    <property type="project" value="InterPro"/>
</dbReference>
<dbReference type="Gene3D" id="3.40.50.300">
    <property type="entry name" value="P-loop containing nucleotide triphosphate hydrolases"/>
    <property type="match status" value="1"/>
</dbReference>
<dbReference type="PROSITE" id="PS01215">
    <property type="entry name" value="MRP"/>
    <property type="match status" value="1"/>
</dbReference>
<name>A0A1I7I8M2_9BACL</name>
<dbReference type="AlphaFoldDB" id="A0A1I7I8M2"/>
<keyword evidence="11" id="KW-1185">Reference proteome</keyword>
<comment type="subunit">
    <text evidence="8">Homodimer.</text>
</comment>
<comment type="similarity">
    <text evidence="8">Belongs to the Mrp/NBP35 ATP-binding proteins family.</text>
</comment>
<evidence type="ECO:0000256" key="6">
    <source>
        <dbReference type="ARBA" id="ARBA00023004"/>
    </source>
</evidence>
<dbReference type="Pfam" id="PF01883">
    <property type="entry name" value="FeS_assembly_P"/>
    <property type="match status" value="1"/>
</dbReference>
<dbReference type="InterPro" id="IPR044304">
    <property type="entry name" value="NUBPL-like"/>
</dbReference>
<dbReference type="InterPro" id="IPR027417">
    <property type="entry name" value="P-loop_NTPase"/>
</dbReference>
<dbReference type="HAMAP" id="MF_02040">
    <property type="entry name" value="Mrp_NBP35"/>
    <property type="match status" value="1"/>
</dbReference>
<evidence type="ECO:0000256" key="2">
    <source>
        <dbReference type="ARBA" id="ARBA00008205"/>
    </source>
</evidence>
<evidence type="ECO:0000256" key="3">
    <source>
        <dbReference type="ARBA" id="ARBA00022723"/>
    </source>
</evidence>
<dbReference type="InterPro" id="IPR000808">
    <property type="entry name" value="Mrp-like_CS"/>
</dbReference>
<dbReference type="STRING" id="392015.SAMN05421543_10670"/>
<dbReference type="GO" id="GO:0051539">
    <property type="term" value="F:4 iron, 4 sulfur cluster binding"/>
    <property type="evidence" value="ECO:0007669"/>
    <property type="project" value="TreeGrafter"/>
</dbReference>
<dbReference type="Proteomes" id="UP000183508">
    <property type="component" value="Unassembled WGS sequence"/>
</dbReference>
<protein>
    <recommendedName>
        <fullName evidence="8">Iron-sulfur cluster carrier protein</fullName>
    </recommendedName>
</protein>
<dbReference type="eggNOG" id="COG0489">
    <property type="taxonomic scope" value="Bacteria"/>
</dbReference>
<dbReference type="GO" id="GO:0140663">
    <property type="term" value="F:ATP-dependent FeS chaperone activity"/>
    <property type="evidence" value="ECO:0007669"/>
    <property type="project" value="InterPro"/>
</dbReference>
<organism evidence="10 11">
    <name type="scientific">Alicyclobacillus macrosporangiidus</name>
    <dbReference type="NCBI Taxonomy" id="392015"/>
    <lineage>
        <taxon>Bacteria</taxon>
        <taxon>Bacillati</taxon>
        <taxon>Bacillota</taxon>
        <taxon>Bacilli</taxon>
        <taxon>Bacillales</taxon>
        <taxon>Alicyclobacillaceae</taxon>
        <taxon>Alicyclobacillus</taxon>
    </lineage>
</organism>
<dbReference type="GO" id="GO:0046872">
    <property type="term" value="F:metal ion binding"/>
    <property type="evidence" value="ECO:0007669"/>
    <property type="project" value="UniProtKB-KW"/>
</dbReference>
<reference evidence="11" key="1">
    <citation type="submission" date="2016-10" db="EMBL/GenBank/DDBJ databases">
        <authorList>
            <person name="Varghese N."/>
        </authorList>
    </citation>
    <scope>NUCLEOTIDE SEQUENCE [LARGE SCALE GENOMIC DNA]</scope>
    <source>
        <strain evidence="11">DSM 17980</strain>
    </source>
</reference>
<dbReference type="PANTHER" id="PTHR42961">
    <property type="entry name" value="IRON-SULFUR PROTEIN NUBPL"/>
    <property type="match status" value="1"/>
</dbReference>
<keyword evidence="7 8" id="KW-0411">Iron-sulfur</keyword>
<keyword evidence="3 8" id="KW-0479">Metal-binding</keyword>
<dbReference type="RefSeq" id="WP_074950927.1">
    <property type="nucleotide sequence ID" value="NZ_FPBV01000006.1"/>
</dbReference>
<comment type="function">
    <text evidence="8">Binds and transfers iron-sulfur (Fe-S) clusters to target apoproteins. Can hydrolyze ATP.</text>
</comment>
<keyword evidence="5 8" id="KW-0067">ATP-binding</keyword>
<evidence type="ECO:0000256" key="5">
    <source>
        <dbReference type="ARBA" id="ARBA00022840"/>
    </source>
</evidence>
<evidence type="ECO:0000256" key="1">
    <source>
        <dbReference type="ARBA" id="ARBA00007352"/>
    </source>
</evidence>
<gene>
    <name evidence="10" type="ORF">SAMN05421543_10670</name>
</gene>
<dbReference type="FunFam" id="3.40.50.300:FF:001119">
    <property type="entry name" value="Iron-sulfur cluster carrier protein"/>
    <property type="match status" value="1"/>
</dbReference>
<dbReference type="CDD" id="cd02037">
    <property type="entry name" value="Mrp_NBP35"/>
    <property type="match status" value="1"/>
</dbReference>
<proteinExistence type="inferred from homology"/>
<evidence type="ECO:0000256" key="8">
    <source>
        <dbReference type="HAMAP-Rule" id="MF_02040"/>
    </source>
</evidence>
<dbReference type="GO" id="GO:0005524">
    <property type="term" value="F:ATP binding"/>
    <property type="evidence" value="ECO:0007669"/>
    <property type="project" value="UniProtKB-UniRule"/>
</dbReference>
<dbReference type="InterPro" id="IPR019591">
    <property type="entry name" value="Mrp/NBP35_ATP-bd"/>
</dbReference>
<dbReference type="SUPFAM" id="SSF52540">
    <property type="entry name" value="P-loop containing nucleoside triphosphate hydrolases"/>
    <property type="match status" value="1"/>
</dbReference>
<dbReference type="Pfam" id="PF10609">
    <property type="entry name" value="ParA"/>
    <property type="match status" value="1"/>
</dbReference>
<feature type="domain" description="MIP18 family-like" evidence="9">
    <location>
        <begin position="4"/>
        <end position="75"/>
    </location>
</feature>
<dbReference type="InterPro" id="IPR033756">
    <property type="entry name" value="YlxH/NBP35"/>
</dbReference>
<evidence type="ECO:0000313" key="11">
    <source>
        <dbReference type="Proteomes" id="UP000183508"/>
    </source>
</evidence>
<dbReference type="InterPro" id="IPR034904">
    <property type="entry name" value="FSCA_dom_sf"/>
</dbReference>
<dbReference type="OrthoDB" id="9809679at2"/>
<keyword evidence="6 8" id="KW-0408">Iron</keyword>
<evidence type="ECO:0000256" key="4">
    <source>
        <dbReference type="ARBA" id="ARBA00022741"/>
    </source>
</evidence>
<evidence type="ECO:0000313" key="10">
    <source>
        <dbReference type="EMBL" id="SFU69315.1"/>
    </source>
</evidence>
<comment type="similarity">
    <text evidence="1">In the N-terminal section; belongs to the MIP18 family.</text>
</comment>
<accession>A0A1I7I8M2</accession>
<feature type="binding site" evidence="8">
    <location>
        <begin position="119"/>
        <end position="126"/>
    </location>
    <ligand>
        <name>ATP</name>
        <dbReference type="ChEBI" id="CHEBI:30616"/>
    </ligand>
</feature>
<dbReference type="SUPFAM" id="SSF117916">
    <property type="entry name" value="Fe-S cluster assembly (FSCA) domain-like"/>
    <property type="match status" value="1"/>
</dbReference>
<keyword evidence="8" id="KW-0378">Hydrolase</keyword>
<dbReference type="GO" id="GO:0016887">
    <property type="term" value="F:ATP hydrolysis activity"/>
    <property type="evidence" value="ECO:0007669"/>
    <property type="project" value="UniProtKB-UniRule"/>
</dbReference>
<sequence length="359" mass="38980">MVTKEQILDALRDVEDPEVHRNIVDLDMVKRIEVDGDRVEVEVLLTVTGCPLRTTIEHSVRERLLAVEGVREVDVVIGTMSDEQRAQFAAKLRGGKEPQTLPPLLQPDSGVTFLAVASGKGGVGKSTVTANLARALAREGLRVGLVDADIYGFSIPSIFGIAERKPTVINDLILPIEVNGVKLMSMHFFVPENQPVVWRGPMLGKMLRNFFGEVHWGDLDVMLLDLPPGTGDVALDVHQLLPKSKELIVTTPQANAAEVAVRAGVMGLRTNHEIIGVVENLSYFACPCCGEKTYLFGRDGGRHVAEALRTELLAEIPVADLSDGGRALFADDTPQGEAYRQLARRVIDRAGLATAVASR</sequence>
<dbReference type="InterPro" id="IPR002744">
    <property type="entry name" value="MIP18-like"/>
</dbReference>
<keyword evidence="4 8" id="KW-0547">Nucleotide-binding</keyword>
<evidence type="ECO:0000256" key="7">
    <source>
        <dbReference type="ARBA" id="ARBA00023014"/>
    </source>
</evidence>
<dbReference type="EMBL" id="FPBV01000006">
    <property type="protein sequence ID" value="SFU69315.1"/>
    <property type="molecule type" value="Genomic_DNA"/>
</dbReference>
<dbReference type="Gene3D" id="3.30.300.130">
    <property type="entry name" value="Fe-S cluster assembly (FSCA)"/>
    <property type="match status" value="1"/>
</dbReference>
<evidence type="ECO:0000259" key="9">
    <source>
        <dbReference type="Pfam" id="PF01883"/>
    </source>
</evidence>